<dbReference type="Proteomes" id="UP001491715">
    <property type="component" value="Unassembled WGS sequence"/>
</dbReference>
<dbReference type="RefSeq" id="WP_138346730.1">
    <property type="nucleotide sequence ID" value="NZ_JBDQBE010000043.1"/>
</dbReference>
<name>A0ABV0I1B0_9BACE</name>
<evidence type="ECO:0000313" key="2">
    <source>
        <dbReference type="Proteomes" id="UP001491715"/>
    </source>
</evidence>
<organism evidence="1 2">
    <name type="scientific">Bacteroides humanifaecis</name>
    <dbReference type="NCBI Taxonomy" id="2792859"/>
    <lineage>
        <taxon>Bacteria</taxon>
        <taxon>Pseudomonadati</taxon>
        <taxon>Bacteroidota</taxon>
        <taxon>Bacteroidia</taxon>
        <taxon>Bacteroidales</taxon>
        <taxon>Bacteroidaceae</taxon>
        <taxon>Bacteroides</taxon>
    </lineage>
</organism>
<proteinExistence type="predicted"/>
<evidence type="ECO:0008006" key="3">
    <source>
        <dbReference type="Google" id="ProtNLM"/>
    </source>
</evidence>
<dbReference type="EMBL" id="JBDQBE010000043">
    <property type="protein sequence ID" value="MEO4940013.1"/>
    <property type="molecule type" value="Genomic_DNA"/>
</dbReference>
<reference evidence="1 2" key="1">
    <citation type="submission" date="2024-05" db="EMBL/GenBank/DDBJ databases">
        <title>Human gut microbiome strain richness.</title>
        <authorList>
            <person name="Chen-Liaw A."/>
        </authorList>
    </citation>
    <scope>NUCLEOTIDE SEQUENCE [LARGE SCALE GENOMIC DNA]</scope>
    <source>
        <strain evidence="1 2">1001271st1_B1_1001271B_150615</strain>
    </source>
</reference>
<gene>
    <name evidence="1" type="ORF">ABHZ06_19455</name>
</gene>
<evidence type="ECO:0000313" key="1">
    <source>
        <dbReference type="EMBL" id="MEO4940013.1"/>
    </source>
</evidence>
<sequence length="334" mass="39509">MSKEINAQKYIKEYESDKVVARHVFPLTLEDYMKDQTECYIKYLSPKDMPYDGYRELRIKPLGENPAETISKRIRYWTWQIQTPYYYLLYQAFQEGDWRAVNDAQYQYAKQQLWHDYNYYDIRNAWLLMAANDFSLLDCNDAYGFSEAFHRVWTAPGNMMMGLYLHDDAAIKRGMAEAEKLLGQKTVGKWYKELSRFMLALVNRDMTEASRSLNTLCENYRYYDQELLSFEKLFCTPAHGLYNFARRVLTGTEFSRLEMPSSPTFFREFALWQRDNNYPAGKQALVYPDHSLRFMNEIINLPPLPSNAPFEALGQNWIKIYGQGIVNLGTNKER</sequence>
<accession>A0ABV0I1B0</accession>
<comment type="caution">
    <text evidence="1">The sequence shown here is derived from an EMBL/GenBank/DDBJ whole genome shotgun (WGS) entry which is preliminary data.</text>
</comment>
<protein>
    <recommendedName>
        <fullName evidence="3">DUF4034 domain-containing protein</fullName>
    </recommendedName>
</protein>
<keyword evidence="2" id="KW-1185">Reference proteome</keyword>